<dbReference type="AlphaFoldDB" id="W1ITG9"/>
<name>W1ITG9_9GAMM</name>
<evidence type="ECO:0000313" key="1">
    <source>
        <dbReference type="EMBL" id="CDL81792.1"/>
    </source>
</evidence>
<keyword evidence="2" id="KW-1185">Reference proteome</keyword>
<gene>
    <name evidence="1" type="ORF">XSR1_160011</name>
</gene>
<dbReference type="EMBL" id="CBXF010000068">
    <property type="protein sequence ID" value="CDL81792.1"/>
    <property type="molecule type" value="Genomic_DNA"/>
</dbReference>
<reference evidence="1" key="1">
    <citation type="submission" date="2013-11" db="EMBL/GenBank/DDBJ databases">
        <title>Draft genome sequence and annotation of the entomopathogenic bacteria, Xenorhabdus cabanillasi strain JM26 and Xenorhabdus szentirmai strain DSM 16338.</title>
        <authorList>
            <person name="Gualtieri M."/>
            <person name="Ogier J.C."/>
            <person name="Pages S."/>
            <person name="Givaudan A."/>
            <person name="Gaudriault S."/>
        </authorList>
    </citation>
    <scope>NUCLEOTIDE SEQUENCE [LARGE SCALE GENOMIC DNA]</scope>
    <source>
        <strain evidence="1">DSM 16338</strain>
    </source>
</reference>
<dbReference type="Proteomes" id="UP000019202">
    <property type="component" value="Unassembled WGS sequence"/>
</dbReference>
<proteinExistence type="predicted"/>
<evidence type="ECO:0000313" key="2">
    <source>
        <dbReference type="Proteomes" id="UP000019202"/>
    </source>
</evidence>
<organism evidence="1 2">
    <name type="scientific">Xenorhabdus szentirmaii DSM 16338</name>
    <dbReference type="NCBI Taxonomy" id="1427518"/>
    <lineage>
        <taxon>Bacteria</taxon>
        <taxon>Pseudomonadati</taxon>
        <taxon>Pseudomonadota</taxon>
        <taxon>Gammaproteobacteria</taxon>
        <taxon>Enterobacterales</taxon>
        <taxon>Morganellaceae</taxon>
        <taxon>Xenorhabdus</taxon>
    </lineage>
</organism>
<sequence>MGFVGDENLHGQLHSAAKKTSIWCLHAESELRIGAGGYVYRLWKIPIIVGCDRDSYGIGD</sequence>
<comment type="caution">
    <text evidence="1">The sequence shown here is derived from an EMBL/GenBank/DDBJ whole genome shotgun (WGS) entry which is preliminary data.</text>
</comment>
<protein>
    <submittedName>
        <fullName evidence="1">Uncharacterized protein</fullName>
    </submittedName>
</protein>
<accession>W1ITG9</accession>